<dbReference type="PRINTS" id="PR00507">
    <property type="entry name" value="N12N6MTFRASE"/>
</dbReference>
<protein>
    <recommendedName>
        <fullName evidence="4">Methyltransferase</fullName>
    </recommendedName>
</protein>
<reference evidence="2 3" key="1">
    <citation type="submission" date="2021-03" db="EMBL/GenBank/DDBJ databases">
        <title>Actinomadura violae sp. nov., isolated from lichen in Thailand.</title>
        <authorList>
            <person name="Kanchanasin P."/>
            <person name="Saeng-In P."/>
            <person name="Phongsopitanun W."/>
            <person name="Yuki M."/>
            <person name="Kudo T."/>
            <person name="Ohkuma M."/>
            <person name="Tanasupawat S."/>
        </authorList>
    </citation>
    <scope>NUCLEOTIDE SEQUENCE [LARGE SCALE GENOMIC DNA]</scope>
    <source>
        <strain evidence="2 3">LCR2-06</strain>
    </source>
</reference>
<evidence type="ECO:0008006" key="4">
    <source>
        <dbReference type="Google" id="ProtNLM"/>
    </source>
</evidence>
<accession>A0ABS3S7M5</accession>
<comment type="caution">
    <text evidence="2">The sequence shown here is derived from an EMBL/GenBank/DDBJ whole genome shotgun (WGS) entry which is preliminary data.</text>
</comment>
<feature type="compositionally biased region" description="Low complexity" evidence="1">
    <location>
        <begin position="251"/>
        <end position="264"/>
    </location>
</feature>
<dbReference type="EMBL" id="JAGEPF010000040">
    <property type="protein sequence ID" value="MBO2464990.1"/>
    <property type="molecule type" value="Genomic_DNA"/>
</dbReference>
<dbReference type="InterPro" id="IPR029063">
    <property type="entry name" value="SAM-dependent_MTases_sf"/>
</dbReference>
<gene>
    <name evidence="2" type="ORF">J4709_46235</name>
</gene>
<dbReference type="Proteomes" id="UP000680206">
    <property type="component" value="Unassembled WGS sequence"/>
</dbReference>
<proteinExistence type="predicted"/>
<organism evidence="2 3">
    <name type="scientific">Actinomadura violacea</name>
    <dbReference type="NCBI Taxonomy" id="2819934"/>
    <lineage>
        <taxon>Bacteria</taxon>
        <taxon>Bacillati</taxon>
        <taxon>Actinomycetota</taxon>
        <taxon>Actinomycetes</taxon>
        <taxon>Streptosporangiales</taxon>
        <taxon>Thermomonosporaceae</taxon>
        <taxon>Actinomadura</taxon>
    </lineage>
</organism>
<evidence type="ECO:0000313" key="3">
    <source>
        <dbReference type="Proteomes" id="UP000680206"/>
    </source>
</evidence>
<dbReference type="SUPFAM" id="SSF53335">
    <property type="entry name" value="S-adenosyl-L-methionine-dependent methyltransferases"/>
    <property type="match status" value="1"/>
</dbReference>
<keyword evidence="3" id="KW-1185">Reference proteome</keyword>
<dbReference type="PROSITE" id="PS00092">
    <property type="entry name" value="N6_MTASE"/>
    <property type="match status" value="1"/>
</dbReference>
<dbReference type="CDD" id="cd02440">
    <property type="entry name" value="AdoMet_MTases"/>
    <property type="match status" value="1"/>
</dbReference>
<sequence length="289" mass="32187">MKLTKAQSAAHQRACQILDHSPITEDDREFVLDHWQESSTSRNVLDGAFFTPIGLAQTMRLHVYGDRVLDLCAGIGHLAIGCQETVIRRWTRKPPRELVCVERDPAYVEVGRKLLPEATWICADVFDVPGLGLGRFDTVIANPPYGRVRRDGAGPRYRGPLMEYHVIDLAADLGDQGAFIIPQTSAPFAWSGRPYYQEIRRREYDRFEAETGITLEASIGLETSCYAHQWRGVTPTVEIVRCDFTQRAPVPAAPQRVRASRAQPGAHARTAGLPPAHPPSPAAEPQTLW</sequence>
<dbReference type="InterPro" id="IPR002052">
    <property type="entry name" value="DNA_methylase_N6_adenine_CS"/>
</dbReference>
<dbReference type="Gene3D" id="3.40.50.150">
    <property type="entry name" value="Vaccinia Virus protein VP39"/>
    <property type="match status" value="1"/>
</dbReference>
<dbReference type="RefSeq" id="WP_208251853.1">
    <property type="nucleotide sequence ID" value="NZ_JAGEPF010000040.1"/>
</dbReference>
<evidence type="ECO:0000256" key="1">
    <source>
        <dbReference type="SAM" id="MobiDB-lite"/>
    </source>
</evidence>
<name>A0ABS3S7M5_9ACTN</name>
<feature type="region of interest" description="Disordered" evidence="1">
    <location>
        <begin position="251"/>
        <end position="289"/>
    </location>
</feature>
<evidence type="ECO:0000313" key="2">
    <source>
        <dbReference type="EMBL" id="MBO2464990.1"/>
    </source>
</evidence>